<dbReference type="Gene3D" id="1.20.1280.50">
    <property type="match status" value="1"/>
</dbReference>
<dbReference type="InterPro" id="IPR050796">
    <property type="entry name" value="SCF_F-box_component"/>
</dbReference>
<keyword evidence="5" id="KW-1185">Reference proteome</keyword>
<dbReference type="NCBIfam" id="TIGR01640">
    <property type="entry name" value="F_box_assoc_1"/>
    <property type="match status" value="1"/>
</dbReference>
<comment type="caution">
    <text evidence="3">The sequence shown here is derived from an EMBL/GenBank/DDBJ whole genome shotgun (WGS) entry which is preliminary data.</text>
</comment>
<dbReference type="InterPro" id="IPR006527">
    <property type="entry name" value="F-box-assoc_dom_typ1"/>
</dbReference>
<dbReference type="EMBL" id="WOCE01000013">
    <property type="protein sequence ID" value="KAE9602044.1"/>
    <property type="molecule type" value="Genomic_DNA"/>
</dbReference>
<evidence type="ECO:0000259" key="1">
    <source>
        <dbReference type="PROSITE" id="PS50181"/>
    </source>
</evidence>
<dbReference type="InterPro" id="IPR036047">
    <property type="entry name" value="F-box-like_dom_sf"/>
</dbReference>
<dbReference type="PROSITE" id="PS50181">
    <property type="entry name" value="FBOX"/>
    <property type="match status" value="1"/>
</dbReference>
<protein>
    <submittedName>
        <fullName evidence="3">Putative F-box domain, galactose oxidase/kelch, beta-propeller, F-box associated interaction</fullName>
    </submittedName>
</protein>
<gene>
    <name evidence="2" type="ORF">Lalb_Chr13g0304181</name>
    <name evidence="3" type="ORF">Lalb_Chr13g0304191</name>
    <name evidence="4" type="ORF">Lalb_Chr13g0304201</name>
</gene>
<proteinExistence type="predicted"/>
<dbReference type="Pfam" id="PF00646">
    <property type="entry name" value="F-box"/>
    <property type="match status" value="1"/>
</dbReference>
<dbReference type="OrthoDB" id="1409194at2759"/>
<dbReference type="InterPro" id="IPR001810">
    <property type="entry name" value="F-box_dom"/>
</dbReference>
<name>A0A6A5NTM1_LUPAL</name>
<dbReference type="EMBL" id="WOCE01000013">
    <property type="protein sequence ID" value="KAE9602043.1"/>
    <property type="molecule type" value="Genomic_DNA"/>
</dbReference>
<dbReference type="Proteomes" id="UP000447434">
    <property type="component" value="Chromosome 13"/>
</dbReference>
<reference evidence="3" key="2">
    <citation type="journal article" date="2020" name="Nat. Commun.">
        <title>High-quality genome sequence of white lupin provides insight into soil exploration and seed quality.</title>
        <authorList>
            <person name="Hufnagel B."/>
            <person name="Marques A."/>
            <person name="Soriano A."/>
            <person name="Marques L."/>
            <person name="Divol F."/>
            <person name="Doumas P."/>
            <person name="Sallet E."/>
            <person name="Mancinotti D."/>
            <person name="Carrere S."/>
            <person name="Marande W."/>
            <person name="Arribat S."/>
            <person name="Keller J."/>
            <person name="Huneau C."/>
            <person name="Blein T."/>
            <person name="Aime D."/>
            <person name="Laguerre M."/>
            <person name="Taylor J."/>
            <person name="Schubert V."/>
            <person name="Nelson M."/>
            <person name="Geu-Flores F."/>
            <person name="Crespi M."/>
            <person name="Gallardo K."/>
            <person name="Delaux P.M."/>
            <person name="Salse J."/>
            <person name="Berges H."/>
            <person name="Guyot R."/>
            <person name="Gouzy J."/>
            <person name="Peret B."/>
        </authorList>
    </citation>
    <scope>NUCLEOTIDE SEQUENCE</scope>
    <source>
        <tissue evidence="3">Leaves</tissue>
    </source>
</reference>
<evidence type="ECO:0000313" key="4">
    <source>
        <dbReference type="EMBL" id="KAE9602045.1"/>
    </source>
</evidence>
<dbReference type="InterPro" id="IPR011043">
    <property type="entry name" value="Gal_Oxase/kelch_b-propeller"/>
</dbReference>
<dbReference type="CDD" id="cd22157">
    <property type="entry name" value="F-box_AtFBW1-like"/>
    <property type="match status" value="1"/>
</dbReference>
<organism evidence="3 5">
    <name type="scientific">Lupinus albus</name>
    <name type="common">White lupine</name>
    <name type="synonym">Lupinus termis</name>
    <dbReference type="NCBI Taxonomy" id="3870"/>
    <lineage>
        <taxon>Eukaryota</taxon>
        <taxon>Viridiplantae</taxon>
        <taxon>Streptophyta</taxon>
        <taxon>Embryophyta</taxon>
        <taxon>Tracheophyta</taxon>
        <taxon>Spermatophyta</taxon>
        <taxon>Magnoliopsida</taxon>
        <taxon>eudicotyledons</taxon>
        <taxon>Gunneridae</taxon>
        <taxon>Pentapetalae</taxon>
        <taxon>rosids</taxon>
        <taxon>fabids</taxon>
        <taxon>Fabales</taxon>
        <taxon>Fabaceae</taxon>
        <taxon>Papilionoideae</taxon>
        <taxon>50 kb inversion clade</taxon>
        <taxon>genistoids sensu lato</taxon>
        <taxon>core genistoids</taxon>
        <taxon>Genisteae</taxon>
        <taxon>Lupinus</taxon>
    </lineage>
</organism>
<dbReference type="SUPFAM" id="SSF81383">
    <property type="entry name" value="F-box domain"/>
    <property type="match status" value="1"/>
</dbReference>
<dbReference type="AlphaFoldDB" id="A0A6A5NTM1"/>
<sequence>MIEIEDDLVVEILVRLPVKSLLRFKCVDKRWNDLFRKPTFAHRNMKMHEKKKKQCMVICEEREPPRIMISENYEVLESEWKNPFPDDHNVIWPMALRDTYNGVFLIKSEKLYLWNPATREIKLIPIPPSLDPPPPSLILSYVACGLGGDPDTTDFKVFYAVTVGEQVPNPMFQDPTDDDYDRFTITYHPTSFGLYSLSTDTWTLMDFELRRQFKTTAYWNGFLFNGVLHWASIDGNGDCILRFDFRNNQFTTIDLPPIVHEYTDKFVEINDSLCYAKYCPIPPDWAYSSVDIWTLEQDTCCWTKKYIFQPVHKLLKIIYFWKDAPELLGMRARLHTDANLNLVSYHPDGHIVHEFEQDILNVRRPSDFMRKYVPSIASLSLS</sequence>
<dbReference type="SUPFAM" id="SSF50965">
    <property type="entry name" value="Galactose oxidase, central domain"/>
    <property type="match status" value="1"/>
</dbReference>
<dbReference type="PANTHER" id="PTHR31672:SF13">
    <property type="entry name" value="F-BOX PROTEIN CPR30-LIKE"/>
    <property type="match status" value="1"/>
</dbReference>
<dbReference type="PANTHER" id="PTHR31672">
    <property type="entry name" value="BNACNNG10540D PROTEIN"/>
    <property type="match status" value="1"/>
</dbReference>
<dbReference type="Pfam" id="PF07734">
    <property type="entry name" value="FBA_1"/>
    <property type="match status" value="1"/>
</dbReference>
<evidence type="ECO:0000313" key="3">
    <source>
        <dbReference type="EMBL" id="KAE9602044.1"/>
    </source>
</evidence>
<reference evidence="5" key="1">
    <citation type="journal article" date="2020" name="Nat. Commun.">
        <title>Genome sequence of the cluster root forming white lupin.</title>
        <authorList>
            <person name="Hufnagel B."/>
            <person name="Marques A."/>
            <person name="Soriano A."/>
            <person name="Marques L."/>
            <person name="Divol F."/>
            <person name="Doumas P."/>
            <person name="Sallet E."/>
            <person name="Mancinotti D."/>
            <person name="Carrere S."/>
            <person name="Marande W."/>
            <person name="Arribat S."/>
            <person name="Keller J."/>
            <person name="Huneau C."/>
            <person name="Blein T."/>
            <person name="Aime D."/>
            <person name="Laguerre M."/>
            <person name="Taylor J."/>
            <person name="Schubert V."/>
            <person name="Nelson M."/>
            <person name="Geu-Flores F."/>
            <person name="Crespi M."/>
            <person name="Gallardo-Guerrero K."/>
            <person name="Delaux P.-M."/>
            <person name="Salse J."/>
            <person name="Berges H."/>
            <person name="Guyot R."/>
            <person name="Gouzy J."/>
            <person name="Peret B."/>
        </authorList>
    </citation>
    <scope>NUCLEOTIDE SEQUENCE [LARGE SCALE GENOMIC DNA]</scope>
    <source>
        <strain evidence="5">cv. Amiga</strain>
    </source>
</reference>
<evidence type="ECO:0000313" key="5">
    <source>
        <dbReference type="Proteomes" id="UP000447434"/>
    </source>
</evidence>
<evidence type="ECO:0000313" key="2">
    <source>
        <dbReference type="EMBL" id="KAE9602043.1"/>
    </source>
</evidence>
<dbReference type="EMBL" id="WOCE01000013">
    <property type="protein sequence ID" value="KAE9602045.1"/>
    <property type="molecule type" value="Genomic_DNA"/>
</dbReference>
<dbReference type="InterPro" id="IPR017451">
    <property type="entry name" value="F-box-assoc_interact_dom"/>
</dbReference>
<feature type="domain" description="F-box" evidence="1">
    <location>
        <begin position="1"/>
        <end position="45"/>
    </location>
</feature>
<accession>A0A6A5NTM1</accession>